<evidence type="ECO:0000259" key="2">
    <source>
        <dbReference type="PROSITE" id="PS50234"/>
    </source>
</evidence>
<feature type="signal peptide" evidence="1">
    <location>
        <begin position="1"/>
        <end position="15"/>
    </location>
</feature>
<dbReference type="Gene3D" id="3.40.50.410">
    <property type="entry name" value="von Willebrand factor, type A domain"/>
    <property type="match status" value="1"/>
</dbReference>
<dbReference type="PROSITE" id="PS50234">
    <property type="entry name" value="VWFA"/>
    <property type="match status" value="1"/>
</dbReference>
<dbReference type="PRINTS" id="PR00453">
    <property type="entry name" value="VWFADOMAIN"/>
</dbReference>
<dbReference type="AlphaFoldDB" id="A0A1S3HLS7"/>
<gene>
    <name evidence="4" type="primary">LOC106155930</name>
</gene>
<dbReference type="InterPro" id="IPR002035">
    <property type="entry name" value="VWF_A"/>
</dbReference>
<dbReference type="Pfam" id="PF00092">
    <property type="entry name" value="VWA"/>
    <property type="match status" value="1"/>
</dbReference>
<protein>
    <submittedName>
        <fullName evidence="4">Uncharacterized protein LOC106155930</fullName>
    </submittedName>
</protein>
<feature type="domain" description="VWFA" evidence="2">
    <location>
        <begin position="42"/>
        <end position="195"/>
    </location>
</feature>
<name>A0A1S3HLS7_LINAN</name>
<keyword evidence="1" id="KW-0732">Signal</keyword>
<dbReference type="KEGG" id="lak:106155930"/>
<keyword evidence="3" id="KW-1185">Reference proteome</keyword>
<proteinExistence type="predicted"/>
<dbReference type="Proteomes" id="UP000085678">
    <property type="component" value="Unplaced"/>
</dbReference>
<dbReference type="SUPFAM" id="SSF53300">
    <property type="entry name" value="vWA-like"/>
    <property type="match status" value="1"/>
</dbReference>
<dbReference type="RefSeq" id="XP_013386426.1">
    <property type="nucleotide sequence ID" value="XM_013530972.1"/>
</dbReference>
<organism evidence="3 4">
    <name type="scientific">Lingula anatina</name>
    <name type="common">Brachiopod</name>
    <name type="synonym">Lingula unguis</name>
    <dbReference type="NCBI Taxonomy" id="7574"/>
    <lineage>
        <taxon>Eukaryota</taxon>
        <taxon>Metazoa</taxon>
        <taxon>Spiralia</taxon>
        <taxon>Lophotrochozoa</taxon>
        <taxon>Brachiopoda</taxon>
        <taxon>Linguliformea</taxon>
        <taxon>Lingulata</taxon>
        <taxon>Lingulida</taxon>
        <taxon>Linguloidea</taxon>
        <taxon>Lingulidae</taxon>
        <taxon>Lingula</taxon>
    </lineage>
</organism>
<feature type="chain" id="PRO_5013068653" evidence="1">
    <location>
        <begin position="16"/>
        <end position="230"/>
    </location>
</feature>
<sequence length="230" mass="25305">MKLAALVLLVAVGIAFNELGSEALTPHQVIQALMGGASPYWNVVFALDSSDSISSSEWSCSKSSTRNILAIINNTPTPNSIAPGKHRIALVRFSTRARLIFPLGYHENYPANDAAIDDVPKEGGLTNIYHALWHCNIQLGYISGNRLVWIMTDGYYTYGDDPRPLATLMKKKGIIICIVAIGDNVDWSVINAMASWVYIPNIGRTVQCVMRYQTCTAYLLASYPLLIRVP</sequence>
<dbReference type="PANTHER" id="PTHR24020">
    <property type="entry name" value="COLLAGEN ALPHA"/>
    <property type="match status" value="1"/>
</dbReference>
<evidence type="ECO:0000313" key="4">
    <source>
        <dbReference type="RefSeq" id="XP_013386426.1"/>
    </source>
</evidence>
<reference evidence="4" key="1">
    <citation type="submission" date="2025-08" db="UniProtKB">
        <authorList>
            <consortium name="RefSeq"/>
        </authorList>
    </citation>
    <scope>IDENTIFICATION</scope>
    <source>
        <tissue evidence="4">Gonads</tissue>
    </source>
</reference>
<dbReference type="GeneID" id="106155930"/>
<accession>A0A1S3HLS7</accession>
<evidence type="ECO:0000256" key="1">
    <source>
        <dbReference type="SAM" id="SignalP"/>
    </source>
</evidence>
<dbReference type="InterPro" id="IPR050525">
    <property type="entry name" value="ECM_Assembly_Org"/>
</dbReference>
<dbReference type="SMART" id="SM00327">
    <property type="entry name" value="VWA"/>
    <property type="match status" value="1"/>
</dbReference>
<dbReference type="InterPro" id="IPR036465">
    <property type="entry name" value="vWFA_dom_sf"/>
</dbReference>
<dbReference type="InParanoid" id="A0A1S3HLS7"/>
<evidence type="ECO:0000313" key="3">
    <source>
        <dbReference type="Proteomes" id="UP000085678"/>
    </source>
</evidence>
<dbReference type="PANTHER" id="PTHR24020:SF20">
    <property type="entry name" value="PH DOMAIN-CONTAINING PROTEIN"/>
    <property type="match status" value="1"/>
</dbReference>